<evidence type="ECO:0000259" key="10">
    <source>
        <dbReference type="Pfam" id="PF02355"/>
    </source>
</evidence>
<keyword evidence="3 9" id="KW-1003">Cell membrane</keyword>
<reference evidence="13 14" key="1">
    <citation type="journal article" date="2018" name="ISME J.">
        <title>A methanotrophic archaeon couples anaerobic oxidation of methane to Fe(III) reduction.</title>
        <authorList>
            <person name="Cai C."/>
            <person name="Leu A.O."/>
            <person name="Xie G.J."/>
            <person name="Guo J."/>
            <person name="Feng Y."/>
            <person name="Zhao J.X."/>
            <person name="Tyson G.W."/>
            <person name="Yuan Z."/>
            <person name="Hu S."/>
        </authorList>
    </citation>
    <scope>NUCLEOTIDE SEQUENCE [LARGE SCALE GENOMIC DNA]</scope>
    <source>
        <strain evidence="13">FeB_12</strain>
    </source>
</reference>
<feature type="domain" description="Protein translocase subunit SecDF P1" evidence="11">
    <location>
        <begin position="84"/>
        <end position="142"/>
    </location>
</feature>
<dbReference type="SUPFAM" id="SSF82866">
    <property type="entry name" value="Multidrug efflux transporter AcrB transmembrane domain"/>
    <property type="match status" value="1"/>
</dbReference>
<dbReference type="InterPro" id="IPR005791">
    <property type="entry name" value="SecD"/>
</dbReference>
<dbReference type="Gene3D" id="3.30.70.3220">
    <property type="match status" value="1"/>
</dbReference>
<dbReference type="GO" id="GO:0015450">
    <property type="term" value="F:protein-transporting ATPase activity"/>
    <property type="evidence" value="ECO:0007669"/>
    <property type="project" value="InterPro"/>
</dbReference>
<dbReference type="Pfam" id="PF22599">
    <property type="entry name" value="SecDF_P1_head"/>
    <property type="match status" value="1"/>
</dbReference>
<name>A0A855X2S5_9BACT</name>
<evidence type="ECO:0000256" key="6">
    <source>
        <dbReference type="ARBA" id="ARBA00022989"/>
    </source>
</evidence>
<evidence type="ECO:0000256" key="9">
    <source>
        <dbReference type="HAMAP-Rule" id="MF_01463"/>
    </source>
</evidence>
<dbReference type="Gene3D" id="3.30.1360.200">
    <property type="match status" value="1"/>
</dbReference>
<dbReference type="GO" id="GO:0005886">
    <property type="term" value="C:plasma membrane"/>
    <property type="evidence" value="ECO:0007669"/>
    <property type="project" value="UniProtKB-SubCell"/>
</dbReference>
<dbReference type="GO" id="GO:0065002">
    <property type="term" value="P:intracellular protein transmembrane transport"/>
    <property type="evidence" value="ECO:0007669"/>
    <property type="project" value="UniProtKB-UniRule"/>
</dbReference>
<dbReference type="InterPro" id="IPR022813">
    <property type="entry name" value="SecD/SecF_arch_bac"/>
</dbReference>
<feature type="transmembrane region" description="Helical" evidence="9">
    <location>
        <begin position="445"/>
        <end position="463"/>
    </location>
</feature>
<dbReference type="Pfam" id="PF02355">
    <property type="entry name" value="SecD_SecF_C"/>
    <property type="match status" value="1"/>
</dbReference>
<dbReference type="InterPro" id="IPR001036">
    <property type="entry name" value="Acrflvin-R"/>
</dbReference>
<dbReference type="GO" id="GO:0006605">
    <property type="term" value="P:protein targeting"/>
    <property type="evidence" value="ECO:0007669"/>
    <property type="project" value="UniProtKB-UniRule"/>
</dbReference>
<dbReference type="FunFam" id="1.20.1640.10:FF:000004">
    <property type="entry name" value="Protein translocase subunit SecD"/>
    <property type="match status" value="1"/>
</dbReference>
<dbReference type="InterPro" id="IPR048631">
    <property type="entry name" value="SecD_1st"/>
</dbReference>
<feature type="domain" description="Protein export membrane protein SecD/SecF C-terminal" evidence="10">
    <location>
        <begin position="397"/>
        <end position="564"/>
    </location>
</feature>
<evidence type="ECO:0000256" key="1">
    <source>
        <dbReference type="ARBA" id="ARBA00004651"/>
    </source>
</evidence>
<keyword evidence="5 9" id="KW-0653">Protein transport</keyword>
<evidence type="ECO:0000259" key="11">
    <source>
        <dbReference type="Pfam" id="PF21760"/>
    </source>
</evidence>
<evidence type="ECO:0000256" key="4">
    <source>
        <dbReference type="ARBA" id="ARBA00022692"/>
    </source>
</evidence>
<dbReference type="Proteomes" id="UP000250918">
    <property type="component" value="Unassembled WGS sequence"/>
</dbReference>
<feature type="transmembrane region" description="Helical" evidence="9">
    <location>
        <begin position="540"/>
        <end position="559"/>
    </location>
</feature>
<dbReference type="Pfam" id="PF21760">
    <property type="entry name" value="SecD_1st"/>
    <property type="match status" value="1"/>
</dbReference>
<sequence length="575" mass="63085">MSQKWRIGLTAVLIVMALLAFWNTFKLWTLSDADKKAMEERDPGSLLHLQQKAIRLGLDLQGGIHVVLRVKLEDLEPAQREGAVDRAIQVVRNRIDGLGVAEPVIQKEGNDRIIVDLPGYTDKERAQELIGQTALLQFKIVANMETANLYLPKIDSAIVAYRKAKGEVAATTPAATAGTTADSVSKGSKDVMAELMGKQADTSKEKSDSSKMFDYDETSVGTDTEPFSSRLSLFLTSNNNTQWPGWYVNKKDQPLMDQWLNLPQVQALIPQDLQFSWSTRSLIRDGAEVYELYLLKRKVEFLGRFLESIRLHTQGGVGGLAVGFKLTGEPSARFAQLTGANIDKPLAIVLDDKVESAPFIRSKIRGEGQIEMGGSATFDDARNMEIVLKAGALPAPVEIIERNVVGATLGSDSIKKGFYSSLIGLLLVLAYIAFYYRVSGIIADIGLLFNVFFLMAILAGLGATLTMPGIAGIILTMGISVDSNILIFERIREELRTGKTVRAAIDAGYHRAFVTIFDSHITTLITAAALFLLGSGPIKGFAITLFWGVTISLYTAYIITKAIFDFRKQYETLSI</sequence>
<feature type="transmembrane region" description="Helical" evidence="9">
    <location>
        <begin position="7"/>
        <end position="25"/>
    </location>
</feature>
<dbReference type="GO" id="GO:0043952">
    <property type="term" value="P:protein transport by the Sec complex"/>
    <property type="evidence" value="ECO:0007669"/>
    <property type="project" value="UniProtKB-UniRule"/>
</dbReference>
<feature type="domain" description="SecDF P1 head subdomain" evidence="12">
    <location>
        <begin position="292"/>
        <end position="395"/>
    </location>
</feature>
<dbReference type="NCBIfam" id="TIGR01129">
    <property type="entry name" value="secD"/>
    <property type="match status" value="1"/>
</dbReference>
<organism evidence="13 14">
    <name type="scientific">candidate division GN15 bacterium</name>
    <dbReference type="NCBI Taxonomy" id="2072418"/>
    <lineage>
        <taxon>Bacteria</taxon>
        <taxon>candidate division GN15</taxon>
    </lineage>
</organism>
<evidence type="ECO:0000259" key="12">
    <source>
        <dbReference type="Pfam" id="PF22599"/>
    </source>
</evidence>
<evidence type="ECO:0000256" key="2">
    <source>
        <dbReference type="ARBA" id="ARBA00022448"/>
    </source>
</evidence>
<comment type="caution">
    <text evidence="13">The sequence shown here is derived from an EMBL/GenBank/DDBJ whole genome shotgun (WGS) entry which is preliminary data.</text>
</comment>
<dbReference type="PANTHER" id="PTHR30081:SF1">
    <property type="entry name" value="PROTEIN TRANSLOCASE SUBUNIT SECD"/>
    <property type="match status" value="1"/>
</dbReference>
<dbReference type="InterPro" id="IPR054384">
    <property type="entry name" value="SecDF_P1_head"/>
</dbReference>
<evidence type="ECO:0000256" key="3">
    <source>
        <dbReference type="ARBA" id="ARBA00022475"/>
    </source>
</evidence>
<protein>
    <recommendedName>
        <fullName evidence="9">Protein translocase subunit SecD</fullName>
    </recommendedName>
</protein>
<accession>A0A855X2S5</accession>
<dbReference type="PRINTS" id="PR00702">
    <property type="entry name" value="ACRIFLAVINRP"/>
</dbReference>
<keyword evidence="2 9" id="KW-0813">Transport</keyword>
<comment type="subcellular location">
    <subcellularLocation>
        <location evidence="1 9">Cell membrane</location>
        <topology evidence="1 9">Multi-pass membrane protein</topology>
    </subcellularLocation>
</comment>
<dbReference type="Gene3D" id="1.20.1640.10">
    <property type="entry name" value="Multidrug efflux transporter AcrB transmembrane domain"/>
    <property type="match status" value="1"/>
</dbReference>
<keyword evidence="8 9" id="KW-0472">Membrane</keyword>
<dbReference type="InterPro" id="IPR055344">
    <property type="entry name" value="SecD_SecF_C_bact"/>
</dbReference>
<comment type="subunit">
    <text evidence="9">Forms a complex with SecF. Part of the essential Sec protein translocation apparatus which comprises SecA, SecYEG and auxiliary proteins SecDF. Other proteins may also be involved.</text>
</comment>
<dbReference type="HAMAP" id="MF_01463_B">
    <property type="entry name" value="SecD_B"/>
    <property type="match status" value="1"/>
</dbReference>
<dbReference type="NCBIfam" id="TIGR00916">
    <property type="entry name" value="2A0604s01"/>
    <property type="match status" value="1"/>
</dbReference>
<feature type="transmembrane region" description="Helical" evidence="9">
    <location>
        <begin position="418"/>
        <end position="438"/>
    </location>
</feature>
<evidence type="ECO:0000313" key="13">
    <source>
        <dbReference type="EMBL" id="PWB68415.1"/>
    </source>
</evidence>
<keyword evidence="4 9" id="KW-0812">Transmembrane</keyword>
<feature type="transmembrane region" description="Helical" evidence="9">
    <location>
        <begin position="509"/>
        <end position="534"/>
    </location>
</feature>
<evidence type="ECO:0000256" key="7">
    <source>
        <dbReference type="ARBA" id="ARBA00023010"/>
    </source>
</evidence>
<dbReference type="PANTHER" id="PTHR30081">
    <property type="entry name" value="PROTEIN-EXPORT MEMBRANE PROTEIN SEC"/>
    <property type="match status" value="1"/>
</dbReference>
<dbReference type="AlphaFoldDB" id="A0A855X2S5"/>
<dbReference type="InterPro" id="IPR048634">
    <property type="entry name" value="SecD_SecF_C"/>
</dbReference>
<keyword evidence="6 9" id="KW-1133">Transmembrane helix</keyword>
<keyword evidence="7 9" id="KW-0811">Translocation</keyword>
<evidence type="ECO:0000256" key="8">
    <source>
        <dbReference type="ARBA" id="ARBA00023136"/>
    </source>
</evidence>
<evidence type="ECO:0000256" key="5">
    <source>
        <dbReference type="ARBA" id="ARBA00022927"/>
    </source>
</evidence>
<evidence type="ECO:0000313" key="14">
    <source>
        <dbReference type="Proteomes" id="UP000250918"/>
    </source>
</evidence>
<dbReference type="EMBL" id="PQAP01000202">
    <property type="protein sequence ID" value="PWB68415.1"/>
    <property type="molecule type" value="Genomic_DNA"/>
</dbReference>
<feature type="transmembrane region" description="Helical" evidence="9">
    <location>
        <begin position="469"/>
        <end position="488"/>
    </location>
</feature>
<comment type="similarity">
    <text evidence="9">Belongs to the SecD/SecF family. SecD subfamily.</text>
</comment>
<gene>
    <name evidence="9 13" type="primary">secD</name>
    <name evidence="13" type="ORF">C3F09_11720</name>
</gene>
<comment type="function">
    <text evidence="9">Part of the Sec protein translocase complex. Interacts with the SecYEG preprotein conducting channel. SecDF uses the proton motive force (PMF) to complete protein translocation after the ATP-dependent function of SecA.</text>
</comment>
<proteinExistence type="inferred from homology"/>